<dbReference type="SUPFAM" id="SSF47384">
    <property type="entry name" value="Homodimeric domain of signal transducing histidine kinase"/>
    <property type="match status" value="1"/>
</dbReference>
<evidence type="ECO:0000313" key="20">
    <source>
        <dbReference type="EMBL" id="MTF38526.1"/>
    </source>
</evidence>
<dbReference type="InterPro" id="IPR007895">
    <property type="entry name" value="MASE1"/>
</dbReference>
<protein>
    <recommendedName>
        <fullName evidence="15">Circadian input-output histidine kinase CikA</fullName>
        <ecNumber evidence="4">2.7.13.3</ecNumber>
    </recommendedName>
</protein>
<dbReference type="PROSITE" id="PS50110">
    <property type="entry name" value="RESPONSE_REGULATORY"/>
    <property type="match status" value="1"/>
</dbReference>
<dbReference type="RefSeq" id="WP_155083406.1">
    <property type="nucleotide sequence ID" value="NZ_WMIA01000005.1"/>
</dbReference>
<keyword evidence="7" id="KW-0808">Transferase</keyword>
<evidence type="ECO:0000256" key="4">
    <source>
        <dbReference type="ARBA" id="ARBA00012438"/>
    </source>
</evidence>
<dbReference type="GO" id="GO:0005524">
    <property type="term" value="F:ATP binding"/>
    <property type="evidence" value="ECO:0007669"/>
    <property type="project" value="UniProtKB-KW"/>
</dbReference>
<dbReference type="InterPro" id="IPR003594">
    <property type="entry name" value="HATPase_dom"/>
</dbReference>
<dbReference type="Gene3D" id="1.10.287.130">
    <property type="match status" value="1"/>
</dbReference>
<keyword evidence="8 17" id="KW-0812">Transmembrane</keyword>
<evidence type="ECO:0000256" key="14">
    <source>
        <dbReference type="ARBA" id="ARBA00023136"/>
    </source>
</evidence>
<evidence type="ECO:0000256" key="7">
    <source>
        <dbReference type="ARBA" id="ARBA00022679"/>
    </source>
</evidence>
<feature type="transmembrane region" description="Helical" evidence="17">
    <location>
        <begin position="167"/>
        <end position="191"/>
    </location>
</feature>
<organism evidence="20 21">
    <name type="scientific">Cyanobacterium aponinum 0216</name>
    <dbReference type="NCBI Taxonomy" id="2676140"/>
    <lineage>
        <taxon>Bacteria</taxon>
        <taxon>Bacillati</taxon>
        <taxon>Cyanobacteriota</taxon>
        <taxon>Cyanophyceae</taxon>
        <taxon>Oscillatoriophycideae</taxon>
        <taxon>Chroococcales</taxon>
        <taxon>Geminocystaceae</taxon>
        <taxon>Cyanobacterium</taxon>
    </lineage>
</organism>
<dbReference type="AlphaFoldDB" id="A0A844GX02"/>
<dbReference type="FunFam" id="1.10.287.130:FF:000004">
    <property type="entry name" value="Ethylene receptor 1"/>
    <property type="match status" value="1"/>
</dbReference>
<dbReference type="PROSITE" id="PS50109">
    <property type="entry name" value="HIS_KIN"/>
    <property type="match status" value="1"/>
</dbReference>
<feature type="modified residue" description="4-aspartylphosphate" evidence="16">
    <location>
        <position position="660"/>
    </location>
</feature>
<dbReference type="FunFam" id="3.30.565.10:FF:000010">
    <property type="entry name" value="Sensor histidine kinase RcsC"/>
    <property type="match status" value="1"/>
</dbReference>
<dbReference type="InterPro" id="IPR004358">
    <property type="entry name" value="Sig_transdc_His_kin-like_C"/>
</dbReference>
<evidence type="ECO:0000256" key="10">
    <source>
        <dbReference type="ARBA" id="ARBA00022777"/>
    </source>
</evidence>
<dbReference type="GO" id="GO:0005886">
    <property type="term" value="C:plasma membrane"/>
    <property type="evidence" value="ECO:0007669"/>
    <property type="project" value="UniProtKB-SubCell"/>
</dbReference>
<comment type="caution">
    <text evidence="20">The sequence shown here is derived from an EMBL/GenBank/DDBJ whole genome shotgun (WGS) entry which is preliminary data.</text>
</comment>
<accession>A0A844GX02</accession>
<dbReference type="CDD" id="cd16922">
    <property type="entry name" value="HATPase_EvgS-ArcB-TorS-like"/>
    <property type="match status" value="1"/>
</dbReference>
<dbReference type="SMART" id="SM00448">
    <property type="entry name" value="REC"/>
    <property type="match status" value="1"/>
</dbReference>
<dbReference type="SMART" id="SM00388">
    <property type="entry name" value="HisKA"/>
    <property type="match status" value="1"/>
</dbReference>
<keyword evidence="13" id="KW-0902">Two-component regulatory system</keyword>
<dbReference type="Pfam" id="PF00512">
    <property type="entry name" value="HisKA"/>
    <property type="match status" value="1"/>
</dbReference>
<evidence type="ECO:0000256" key="17">
    <source>
        <dbReference type="SAM" id="Phobius"/>
    </source>
</evidence>
<dbReference type="PANTHER" id="PTHR45339:SF1">
    <property type="entry name" value="HYBRID SIGNAL TRANSDUCTION HISTIDINE KINASE J"/>
    <property type="match status" value="1"/>
</dbReference>
<comment type="catalytic activity">
    <reaction evidence="1">
        <text>ATP + protein L-histidine = ADP + protein N-phospho-L-histidine.</text>
        <dbReference type="EC" id="2.7.13.3"/>
    </reaction>
</comment>
<evidence type="ECO:0000256" key="11">
    <source>
        <dbReference type="ARBA" id="ARBA00022840"/>
    </source>
</evidence>
<dbReference type="Pfam" id="PF02518">
    <property type="entry name" value="HATPase_c"/>
    <property type="match status" value="1"/>
</dbReference>
<dbReference type="PRINTS" id="PR00344">
    <property type="entry name" value="BCTRLSENSOR"/>
</dbReference>
<keyword evidence="12 17" id="KW-1133">Transmembrane helix</keyword>
<dbReference type="InterPro" id="IPR036890">
    <property type="entry name" value="HATPase_C_sf"/>
</dbReference>
<dbReference type="Pfam" id="PF00072">
    <property type="entry name" value="Response_reg"/>
    <property type="match status" value="1"/>
</dbReference>
<evidence type="ECO:0000256" key="6">
    <source>
        <dbReference type="ARBA" id="ARBA00022553"/>
    </source>
</evidence>
<keyword evidence="10" id="KW-0418">Kinase</keyword>
<feature type="transmembrane region" description="Helical" evidence="17">
    <location>
        <begin position="137"/>
        <end position="160"/>
    </location>
</feature>
<gene>
    <name evidence="20" type="ORF">GGC33_06275</name>
</gene>
<dbReference type="InterPro" id="IPR011006">
    <property type="entry name" value="CheY-like_superfamily"/>
</dbReference>
<keyword evidence="5" id="KW-1003">Cell membrane</keyword>
<dbReference type="Proteomes" id="UP000437131">
    <property type="component" value="Unassembled WGS sequence"/>
</dbReference>
<evidence type="ECO:0000256" key="1">
    <source>
        <dbReference type="ARBA" id="ARBA00000085"/>
    </source>
</evidence>
<dbReference type="InterPro" id="IPR005467">
    <property type="entry name" value="His_kinase_dom"/>
</dbReference>
<name>A0A844GX02_9CHRO</name>
<evidence type="ECO:0000256" key="16">
    <source>
        <dbReference type="PROSITE-ProRule" id="PRU00169"/>
    </source>
</evidence>
<evidence type="ECO:0000256" key="13">
    <source>
        <dbReference type="ARBA" id="ARBA00023012"/>
    </source>
</evidence>
<dbReference type="InterPro" id="IPR003661">
    <property type="entry name" value="HisK_dim/P_dom"/>
</dbReference>
<dbReference type="SMART" id="SM00387">
    <property type="entry name" value="HATPase_c"/>
    <property type="match status" value="1"/>
</dbReference>
<dbReference type="Pfam" id="PF05231">
    <property type="entry name" value="MASE1"/>
    <property type="match status" value="1"/>
</dbReference>
<dbReference type="Gene3D" id="3.30.565.10">
    <property type="entry name" value="Histidine kinase-like ATPase, C-terminal domain"/>
    <property type="match status" value="1"/>
</dbReference>
<evidence type="ECO:0000259" key="19">
    <source>
        <dbReference type="PROSITE" id="PS50110"/>
    </source>
</evidence>
<dbReference type="EMBL" id="WMIA01000005">
    <property type="protein sequence ID" value="MTF38526.1"/>
    <property type="molecule type" value="Genomic_DNA"/>
</dbReference>
<keyword evidence="14 17" id="KW-0472">Membrane</keyword>
<feature type="transmembrane region" description="Helical" evidence="17">
    <location>
        <begin position="61"/>
        <end position="84"/>
    </location>
</feature>
<evidence type="ECO:0000256" key="5">
    <source>
        <dbReference type="ARBA" id="ARBA00022475"/>
    </source>
</evidence>
<dbReference type="InterPro" id="IPR001789">
    <property type="entry name" value="Sig_transdc_resp-reg_receiver"/>
</dbReference>
<dbReference type="GO" id="GO:0000155">
    <property type="term" value="F:phosphorelay sensor kinase activity"/>
    <property type="evidence" value="ECO:0007669"/>
    <property type="project" value="InterPro"/>
</dbReference>
<feature type="transmembrane region" description="Helical" evidence="17">
    <location>
        <begin position="21"/>
        <end position="41"/>
    </location>
</feature>
<dbReference type="PANTHER" id="PTHR45339">
    <property type="entry name" value="HYBRID SIGNAL TRANSDUCTION HISTIDINE KINASE J"/>
    <property type="match status" value="1"/>
</dbReference>
<feature type="transmembrane region" description="Helical" evidence="17">
    <location>
        <begin position="226"/>
        <end position="245"/>
    </location>
</feature>
<feature type="transmembrane region" description="Helical" evidence="17">
    <location>
        <begin position="96"/>
        <end position="117"/>
    </location>
</feature>
<feature type="domain" description="Response regulatory" evidence="19">
    <location>
        <begin position="611"/>
        <end position="728"/>
    </location>
</feature>
<keyword evidence="9" id="KW-0547">Nucleotide-binding</keyword>
<feature type="domain" description="Histidine kinase" evidence="18">
    <location>
        <begin position="363"/>
        <end position="584"/>
    </location>
</feature>
<evidence type="ECO:0000256" key="12">
    <source>
        <dbReference type="ARBA" id="ARBA00022989"/>
    </source>
</evidence>
<evidence type="ECO:0000256" key="8">
    <source>
        <dbReference type="ARBA" id="ARBA00022692"/>
    </source>
</evidence>
<reference evidence="20 21" key="1">
    <citation type="submission" date="2019-11" db="EMBL/GenBank/DDBJ databases">
        <title>Isolation of a new High Light Tolerant Cyanobacteria.</title>
        <authorList>
            <person name="Dobson Z."/>
            <person name="Vaughn N."/>
            <person name="Vaughn M."/>
            <person name="Fromme P."/>
            <person name="Mazor Y."/>
        </authorList>
    </citation>
    <scope>NUCLEOTIDE SEQUENCE [LARGE SCALE GENOMIC DNA]</scope>
    <source>
        <strain evidence="20 21">0216</strain>
    </source>
</reference>
<dbReference type="CDD" id="cd00082">
    <property type="entry name" value="HisKA"/>
    <property type="match status" value="1"/>
</dbReference>
<keyword evidence="6 16" id="KW-0597">Phosphoprotein</keyword>
<evidence type="ECO:0000256" key="3">
    <source>
        <dbReference type="ARBA" id="ARBA00006402"/>
    </source>
</evidence>
<comment type="subcellular location">
    <subcellularLocation>
        <location evidence="2">Cell membrane</location>
        <topology evidence="2">Multi-pass membrane protein</topology>
    </subcellularLocation>
</comment>
<feature type="transmembrane region" description="Helical" evidence="17">
    <location>
        <begin position="266"/>
        <end position="289"/>
    </location>
</feature>
<evidence type="ECO:0000256" key="15">
    <source>
        <dbReference type="ARBA" id="ARBA00074306"/>
    </source>
</evidence>
<evidence type="ECO:0000313" key="21">
    <source>
        <dbReference type="Proteomes" id="UP000437131"/>
    </source>
</evidence>
<dbReference type="CDD" id="cd17546">
    <property type="entry name" value="REC_hyHK_CKI1_RcsC-like"/>
    <property type="match status" value="1"/>
</dbReference>
<dbReference type="SUPFAM" id="SSF55874">
    <property type="entry name" value="ATPase domain of HSP90 chaperone/DNA topoisomerase II/histidine kinase"/>
    <property type="match status" value="1"/>
</dbReference>
<evidence type="ECO:0000259" key="18">
    <source>
        <dbReference type="PROSITE" id="PS50109"/>
    </source>
</evidence>
<evidence type="ECO:0000256" key="2">
    <source>
        <dbReference type="ARBA" id="ARBA00004651"/>
    </source>
</evidence>
<dbReference type="EC" id="2.7.13.3" evidence="4"/>
<dbReference type="InterPro" id="IPR036097">
    <property type="entry name" value="HisK_dim/P_sf"/>
</dbReference>
<comment type="similarity">
    <text evidence="3">In the N-terminal section; belongs to the phytochrome family.</text>
</comment>
<sequence length="732" mass="83844">MTFKPKNLINGFEIRKIGNPFVLLIFALLYYAISLLCRWLASTPDSVTPVWFPDGFAVAFVYLWGYKVLPSVFLGSFLANFWAFSNLNNFWSVISYTIAISIMALGTMFGTGVSAYYLRHSNSKESPLQNLQRVGKFIFFSALLAPILNATFGISILLLQGKISSDLIIFSWFTWWISNITAILLITPLFFTWKDWLYFNKIKNFTSFKRKLNSLIYNDINNAKELIFFISITVIFVYFTFDYSLHLKYFLLLPLVWCTFRFKALIANHFNALISILCINKTIINISILDGANKEQVLVDLQIFITVMACVNLLIIALLHERDKTLQELKLSRNYLIEKNIELEKTKQEAEVANLAKSNFLTNMSHELRTPLNIILGTTQIFDNITALTEKQRHDLRLIHESGEHLLTLINDILDLSKIEAGKLFLEEKVVNFKDFLLLLEGMFEVAAQKKKLDFIIEHSHFLPVTIKIDEKRLRQILINILGNAVKFTPQGKIIFKTIAIPLSENKVELNFVVEDTGLGIPSDKLEKIFIAFEQVESTRLHSQGTGLGLAISQKLIQMMKGKIEVKSTLNQGSIFSITLEVIAEKNEILKTDENIYLQPFNLEQFKKNIKILLAEDNLVIQKITVKILSKLGYKIDLVNNGQEVLDRLNEIKYEIIFMDVQMPILDGITATQKIREKCTIKQSPYIIAMTANAMEGDKEKCLAVGMNDYISKPVKIEDICNALKSYYQWRG</sequence>
<evidence type="ECO:0000256" key="9">
    <source>
        <dbReference type="ARBA" id="ARBA00022741"/>
    </source>
</evidence>
<dbReference type="SUPFAM" id="SSF52172">
    <property type="entry name" value="CheY-like"/>
    <property type="match status" value="1"/>
</dbReference>
<feature type="transmembrane region" description="Helical" evidence="17">
    <location>
        <begin position="301"/>
        <end position="320"/>
    </location>
</feature>
<keyword evidence="11" id="KW-0067">ATP-binding</keyword>
<proteinExistence type="inferred from homology"/>
<dbReference type="Gene3D" id="3.40.50.2300">
    <property type="match status" value="1"/>
</dbReference>